<dbReference type="InterPro" id="IPR018060">
    <property type="entry name" value="HTH_AraC"/>
</dbReference>
<evidence type="ECO:0000256" key="1">
    <source>
        <dbReference type="ARBA" id="ARBA00023015"/>
    </source>
</evidence>
<gene>
    <name evidence="5" type="ORF">G9U52_25040</name>
</gene>
<evidence type="ECO:0000313" key="6">
    <source>
        <dbReference type="Proteomes" id="UP001165962"/>
    </source>
</evidence>
<comment type="caution">
    <text evidence="5">The sequence shown here is derived from an EMBL/GenBank/DDBJ whole genome shotgun (WGS) entry which is preliminary data.</text>
</comment>
<dbReference type="InterPro" id="IPR003313">
    <property type="entry name" value="AraC-bd"/>
</dbReference>
<dbReference type="Gene3D" id="1.10.10.60">
    <property type="entry name" value="Homeodomain-like"/>
    <property type="match status" value="2"/>
</dbReference>
<dbReference type="InterPro" id="IPR009057">
    <property type="entry name" value="Homeodomain-like_sf"/>
</dbReference>
<dbReference type="PROSITE" id="PS01124">
    <property type="entry name" value="HTH_ARAC_FAMILY_2"/>
    <property type="match status" value="1"/>
</dbReference>
<dbReference type="InterPro" id="IPR037923">
    <property type="entry name" value="HTH-like"/>
</dbReference>
<dbReference type="InterPro" id="IPR018062">
    <property type="entry name" value="HTH_AraC-typ_CS"/>
</dbReference>
<dbReference type="Pfam" id="PF12833">
    <property type="entry name" value="HTH_18"/>
    <property type="match status" value="1"/>
</dbReference>
<organism evidence="5 6">
    <name type="scientific">Paenibacillus agricola</name>
    <dbReference type="NCBI Taxonomy" id="2716264"/>
    <lineage>
        <taxon>Bacteria</taxon>
        <taxon>Bacillati</taxon>
        <taxon>Bacillota</taxon>
        <taxon>Bacilli</taxon>
        <taxon>Bacillales</taxon>
        <taxon>Paenibacillaceae</taxon>
        <taxon>Paenibacillus</taxon>
    </lineage>
</organism>
<dbReference type="SMART" id="SM00342">
    <property type="entry name" value="HTH_ARAC"/>
    <property type="match status" value="1"/>
</dbReference>
<accession>A0ABX0JDY9</accession>
<dbReference type="PROSITE" id="PS00041">
    <property type="entry name" value="HTH_ARAC_FAMILY_1"/>
    <property type="match status" value="1"/>
</dbReference>
<proteinExistence type="predicted"/>
<dbReference type="PANTHER" id="PTHR43280:SF2">
    <property type="entry name" value="HTH-TYPE TRANSCRIPTIONAL REGULATOR EXSA"/>
    <property type="match status" value="1"/>
</dbReference>
<keyword evidence="1" id="KW-0805">Transcription regulation</keyword>
<dbReference type="SUPFAM" id="SSF51215">
    <property type="entry name" value="Regulatory protein AraC"/>
    <property type="match status" value="1"/>
</dbReference>
<dbReference type="PANTHER" id="PTHR43280">
    <property type="entry name" value="ARAC-FAMILY TRANSCRIPTIONAL REGULATOR"/>
    <property type="match status" value="1"/>
</dbReference>
<name>A0ABX0JDY9_9BACL</name>
<feature type="domain" description="HTH araC/xylS-type" evidence="4">
    <location>
        <begin position="178"/>
        <end position="276"/>
    </location>
</feature>
<dbReference type="Proteomes" id="UP001165962">
    <property type="component" value="Unassembled WGS sequence"/>
</dbReference>
<reference evidence="5" key="1">
    <citation type="submission" date="2020-03" db="EMBL/GenBank/DDBJ databases">
        <title>Draft sequencing of Paenibacilllus sp. S3N08.</title>
        <authorList>
            <person name="Kim D.-U."/>
        </authorList>
    </citation>
    <scope>NUCLEOTIDE SEQUENCE</scope>
    <source>
        <strain evidence="5">S3N08</strain>
    </source>
</reference>
<evidence type="ECO:0000256" key="3">
    <source>
        <dbReference type="ARBA" id="ARBA00023163"/>
    </source>
</evidence>
<dbReference type="InterPro" id="IPR014710">
    <property type="entry name" value="RmlC-like_jellyroll"/>
</dbReference>
<dbReference type="Pfam" id="PF02311">
    <property type="entry name" value="AraC_binding"/>
    <property type="match status" value="1"/>
</dbReference>
<keyword evidence="3" id="KW-0804">Transcription</keyword>
<evidence type="ECO:0000259" key="4">
    <source>
        <dbReference type="PROSITE" id="PS01124"/>
    </source>
</evidence>
<protein>
    <submittedName>
        <fullName evidence="5">Helix-turn-helix transcriptional regulator</fullName>
    </submittedName>
</protein>
<keyword evidence="6" id="KW-1185">Reference proteome</keyword>
<dbReference type="EMBL" id="JAAOIW010000010">
    <property type="protein sequence ID" value="NHN33087.1"/>
    <property type="molecule type" value="Genomic_DNA"/>
</dbReference>
<evidence type="ECO:0000313" key="5">
    <source>
        <dbReference type="EMBL" id="NHN33087.1"/>
    </source>
</evidence>
<dbReference type="SUPFAM" id="SSF46689">
    <property type="entry name" value="Homeodomain-like"/>
    <property type="match status" value="2"/>
</dbReference>
<keyword evidence="2" id="KW-0238">DNA-binding</keyword>
<dbReference type="Gene3D" id="2.60.120.10">
    <property type="entry name" value="Jelly Rolls"/>
    <property type="match status" value="1"/>
</dbReference>
<evidence type="ECO:0000256" key="2">
    <source>
        <dbReference type="ARBA" id="ARBA00023125"/>
    </source>
</evidence>
<sequence>MDTEHSFSACREVKGLCAMSGIHLYESKHRESYVVNVHHHSNYQILYAIEGEGFIQLDGIKHAIEQECAAVIFPRTDHAVSSDSHMTLLVMEFDTALMNDAFASRWKEDAIDHSMLLRLNSVSGNELRLLLRKLLFEQKQEDALSQWSMQIHLLEVLLLLARAQQSSQITDANGLRADWIRSYIDSHYFEPLMSGELAQKLGISSRHAAQIFKDQYQLTLLQYLTEVRMSIAKKLLAESDKDIVSISFEVGYESLPTFYRTFKNYVKLAPNQYRQQHRNSGE</sequence>